<name>A0AAD5UJ40_9FUNG</name>
<reference evidence="3" key="1">
    <citation type="submission" date="2020-05" db="EMBL/GenBank/DDBJ databases">
        <title>Phylogenomic resolution of chytrid fungi.</title>
        <authorList>
            <person name="Stajich J.E."/>
            <person name="Amses K."/>
            <person name="Simmons R."/>
            <person name="Seto K."/>
            <person name="Myers J."/>
            <person name="Bonds A."/>
            <person name="Quandt C.A."/>
            <person name="Barry K."/>
            <person name="Liu P."/>
            <person name="Grigoriev I."/>
            <person name="Longcore J.E."/>
            <person name="James T.Y."/>
        </authorList>
    </citation>
    <scope>NUCLEOTIDE SEQUENCE</scope>
    <source>
        <strain evidence="3">PLAUS21</strain>
    </source>
</reference>
<dbReference type="AlphaFoldDB" id="A0AAD5UJ40"/>
<dbReference type="EMBL" id="JADGKB010000038">
    <property type="protein sequence ID" value="KAJ3257454.1"/>
    <property type="molecule type" value="Genomic_DNA"/>
</dbReference>
<protein>
    <submittedName>
        <fullName evidence="3">Uncharacterized protein</fullName>
    </submittedName>
</protein>
<feature type="transmembrane region" description="Helical" evidence="2">
    <location>
        <begin position="6"/>
        <end position="25"/>
    </location>
</feature>
<comment type="caution">
    <text evidence="3">The sequence shown here is derived from an EMBL/GenBank/DDBJ whole genome shotgun (WGS) entry which is preliminary data.</text>
</comment>
<feature type="region of interest" description="Disordered" evidence="1">
    <location>
        <begin position="106"/>
        <end position="145"/>
    </location>
</feature>
<proteinExistence type="predicted"/>
<keyword evidence="2" id="KW-0472">Membrane</keyword>
<keyword evidence="2" id="KW-1133">Transmembrane helix</keyword>
<accession>A0AAD5UJ40</accession>
<evidence type="ECO:0000256" key="2">
    <source>
        <dbReference type="SAM" id="Phobius"/>
    </source>
</evidence>
<dbReference type="Proteomes" id="UP001210925">
    <property type="component" value="Unassembled WGS sequence"/>
</dbReference>
<organism evidence="3 4">
    <name type="scientific">Boothiomyces macroporosus</name>
    <dbReference type="NCBI Taxonomy" id="261099"/>
    <lineage>
        <taxon>Eukaryota</taxon>
        <taxon>Fungi</taxon>
        <taxon>Fungi incertae sedis</taxon>
        <taxon>Chytridiomycota</taxon>
        <taxon>Chytridiomycota incertae sedis</taxon>
        <taxon>Chytridiomycetes</taxon>
        <taxon>Rhizophydiales</taxon>
        <taxon>Terramycetaceae</taxon>
        <taxon>Boothiomyces</taxon>
    </lineage>
</organism>
<evidence type="ECO:0000313" key="3">
    <source>
        <dbReference type="EMBL" id="KAJ3257454.1"/>
    </source>
</evidence>
<feature type="region of interest" description="Disordered" evidence="1">
    <location>
        <begin position="213"/>
        <end position="232"/>
    </location>
</feature>
<keyword evidence="2" id="KW-0812">Transmembrane</keyword>
<evidence type="ECO:0000313" key="4">
    <source>
        <dbReference type="Proteomes" id="UP001210925"/>
    </source>
</evidence>
<feature type="transmembrane region" description="Helical" evidence="2">
    <location>
        <begin position="46"/>
        <end position="66"/>
    </location>
</feature>
<evidence type="ECO:0000256" key="1">
    <source>
        <dbReference type="SAM" id="MobiDB-lite"/>
    </source>
</evidence>
<sequence length="232" mass="25110">MGIIFVSLAILYENLQALFVLKVVLKEMKSKHGKISIRYKAAMLKNIINLIFGIAGIVAIFLSFLATGDTASIAGVLGEAIFGNQVSLLVDTFKIVAKIPIGDTKIHPQTDSEMTSQRVTESKEVEDQDVNQPDSGDGKGSVSRKGLEVAISEPPPIAGSPNSVRHAQIVLPIGVENGLPNKLPPLPTDPHRLTKKKSLHQTIVEKKLSEIHSEISSIKSRESSFAKDNQDI</sequence>
<gene>
    <name evidence="3" type="ORF">HK103_004529</name>
</gene>
<keyword evidence="4" id="KW-1185">Reference proteome</keyword>